<name>A0A1G7NAK0_9SPHI</name>
<dbReference type="InterPro" id="IPR015421">
    <property type="entry name" value="PyrdxlP-dep_Trfase_major"/>
</dbReference>
<dbReference type="Proteomes" id="UP000199072">
    <property type="component" value="Unassembled WGS sequence"/>
</dbReference>
<evidence type="ECO:0000256" key="2">
    <source>
        <dbReference type="ARBA" id="ARBA00022679"/>
    </source>
</evidence>
<keyword evidence="5" id="KW-1185">Reference proteome</keyword>
<reference evidence="4 5" key="1">
    <citation type="submission" date="2016-10" db="EMBL/GenBank/DDBJ databases">
        <authorList>
            <person name="de Groot N.N."/>
        </authorList>
    </citation>
    <scope>NUCLEOTIDE SEQUENCE [LARGE SCALE GENOMIC DNA]</scope>
    <source>
        <strain evidence="4 5">47C3B</strain>
    </source>
</reference>
<dbReference type="GO" id="GO:0016740">
    <property type="term" value="F:transferase activity"/>
    <property type="evidence" value="ECO:0007669"/>
    <property type="project" value="UniProtKB-KW"/>
</dbReference>
<dbReference type="PANTHER" id="PTHR13693">
    <property type="entry name" value="CLASS II AMINOTRANSFERASE/8-AMINO-7-OXONONANOATE SYNTHASE"/>
    <property type="match status" value="1"/>
</dbReference>
<dbReference type="Gene3D" id="3.90.1150.10">
    <property type="entry name" value="Aspartate Aminotransferase, domain 1"/>
    <property type="match status" value="1"/>
</dbReference>
<protein>
    <submittedName>
        <fullName evidence="4">Glycine C-acetyltransferase</fullName>
    </submittedName>
</protein>
<dbReference type="RefSeq" id="WP_091157290.1">
    <property type="nucleotide sequence ID" value="NZ_FNAI01000025.1"/>
</dbReference>
<dbReference type="CDD" id="cd06454">
    <property type="entry name" value="KBL_like"/>
    <property type="match status" value="1"/>
</dbReference>
<dbReference type="EMBL" id="FNAI01000025">
    <property type="protein sequence ID" value="SDF70409.1"/>
    <property type="molecule type" value="Genomic_DNA"/>
</dbReference>
<proteinExistence type="predicted"/>
<organism evidence="4 5">
    <name type="scientific">Mucilaginibacter pineti</name>
    <dbReference type="NCBI Taxonomy" id="1391627"/>
    <lineage>
        <taxon>Bacteria</taxon>
        <taxon>Pseudomonadati</taxon>
        <taxon>Bacteroidota</taxon>
        <taxon>Sphingobacteriia</taxon>
        <taxon>Sphingobacteriales</taxon>
        <taxon>Sphingobacteriaceae</taxon>
        <taxon>Mucilaginibacter</taxon>
    </lineage>
</organism>
<accession>A0A1G7NAK0</accession>
<dbReference type="InterPro" id="IPR004839">
    <property type="entry name" value="Aminotransferase_I/II_large"/>
</dbReference>
<sequence>MKQINYEKASFKDFENIPELDPFGWADEFDKYVKDWDSRGHWNYRQLSLNGCRPEVEMDIPGIANRNFVALVFNDYLGFTQHPKVKAAAIAGIEKYGAGAAASPAIGGHFEYHHQIEEKIARFFKRESAMIYTTGYTANSATFQALLKEGDIAILDMGVHASVIEGCQLTAKKTFPHNDMDALERILKSTKDKYRTRMVIIDGVYSQEADIAKLDEIVKLCKQYGAYLAMDDAHGVGVIGQTGRGVIELHDLYQEVDIITGTFSKTFAHLGGYVIADPKLINFLKFQARQHIFSVTATPASTAILKSIDLIDEEPFWKDKLWENIDHLKSGLKTLGFNTGNTQSAVIPVMTGDPQFNAEICHLLMEAGIYANQIGYPAVPRNNARIRMSVMATHTIAHMDQVLNAFEWIDGKLNITKKHGYPQDSV</sequence>
<dbReference type="SUPFAM" id="SSF53383">
    <property type="entry name" value="PLP-dependent transferases"/>
    <property type="match status" value="1"/>
</dbReference>
<feature type="domain" description="Aminotransferase class I/classII large" evidence="3">
    <location>
        <begin position="69"/>
        <end position="405"/>
    </location>
</feature>
<keyword evidence="2 4" id="KW-0808">Transferase</keyword>
<evidence type="ECO:0000259" key="3">
    <source>
        <dbReference type="Pfam" id="PF00155"/>
    </source>
</evidence>
<dbReference type="AlphaFoldDB" id="A0A1G7NAK0"/>
<comment type="cofactor">
    <cofactor evidence="1">
        <name>pyridoxal 5'-phosphate</name>
        <dbReference type="ChEBI" id="CHEBI:597326"/>
    </cofactor>
</comment>
<evidence type="ECO:0000313" key="5">
    <source>
        <dbReference type="Proteomes" id="UP000199072"/>
    </source>
</evidence>
<dbReference type="Gene3D" id="3.40.640.10">
    <property type="entry name" value="Type I PLP-dependent aspartate aminotransferase-like (Major domain)"/>
    <property type="match status" value="1"/>
</dbReference>
<dbReference type="InterPro" id="IPR015422">
    <property type="entry name" value="PyrdxlP-dep_Trfase_small"/>
</dbReference>
<dbReference type="OrthoDB" id="9807157at2"/>
<dbReference type="Pfam" id="PF00155">
    <property type="entry name" value="Aminotran_1_2"/>
    <property type="match status" value="1"/>
</dbReference>
<gene>
    <name evidence="4" type="ORF">SAMN05216464_12530</name>
</gene>
<dbReference type="GO" id="GO:0030170">
    <property type="term" value="F:pyridoxal phosphate binding"/>
    <property type="evidence" value="ECO:0007669"/>
    <property type="project" value="InterPro"/>
</dbReference>
<evidence type="ECO:0000313" key="4">
    <source>
        <dbReference type="EMBL" id="SDF70409.1"/>
    </source>
</evidence>
<dbReference type="InterPro" id="IPR015424">
    <property type="entry name" value="PyrdxlP-dep_Trfase"/>
</dbReference>
<dbReference type="InterPro" id="IPR050087">
    <property type="entry name" value="AON_synthase_class-II"/>
</dbReference>
<dbReference type="PANTHER" id="PTHR13693:SF3">
    <property type="entry name" value="LD36009P"/>
    <property type="match status" value="1"/>
</dbReference>
<dbReference type="STRING" id="1391627.SAMN05216464_12530"/>
<evidence type="ECO:0000256" key="1">
    <source>
        <dbReference type="ARBA" id="ARBA00001933"/>
    </source>
</evidence>